<reference evidence="14" key="1">
    <citation type="submission" date="2017-11" db="EMBL/GenBank/DDBJ databases">
        <title>The draft genome sequence of Chromatocurvus sp. F02.</title>
        <authorList>
            <person name="Du Z.-J."/>
            <person name="Chang Y.-Q."/>
        </authorList>
    </citation>
    <scope>NUCLEOTIDE SEQUENCE [LARGE SCALE GENOMIC DNA]</scope>
    <source>
        <strain evidence="14">F02</strain>
    </source>
</reference>
<evidence type="ECO:0000256" key="11">
    <source>
        <dbReference type="SAM" id="Phobius"/>
    </source>
</evidence>
<keyword evidence="8 11" id="KW-0472">Membrane</keyword>
<evidence type="ECO:0000256" key="10">
    <source>
        <dbReference type="ARBA" id="ARBA00030775"/>
    </source>
</evidence>
<evidence type="ECO:0000256" key="5">
    <source>
        <dbReference type="ARBA" id="ARBA00022519"/>
    </source>
</evidence>
<evidence type="ECO:0000256" key="4">
    <source>
        <dbReference type="ARBA" id="ARBA00022481"/>
    </source>
</evidence>
<keyword evidence="4" id="KW-0488">Methylation</keyword>
<evidence type="ECO:0000256" key="7">
    <source>
        <dbReference type="ARBA" id="ARBA00022989"/>
    </source>
</evidence>
<dbReference type="InterPro" id="IPR012902">
    <property type="entry name" value="N_methyl_site"/>
</dbReference>
<evidence type="ECO:0000313" key="13">
    <source>
        <dbReference type="EMBL" id="PLW81614.1"/>
    </source>
</evidence>
<evidence type="ECO:0000256" key="9">
    <source>
        <dbReference type="ARBA" id="ARBA00025772"/>
    </source>
</evidence>
<dbReference type="GO" id="GO:0005886">
    <property type="term" value="C:plasma membrane"/>
    <property type="evidence" value="ECO:0007669"/>
    <property type="project" value="UniProtKB-SubCell"/>
</dbReference>
<keyword evidence="14" id="KW-1185">Reference proteome</keyword>
<comment type="similarity">
    <text evidence="9">Belongs to the GSP H family.</text>
</comment>
<dbReference type="NCBIfam" id="TIGR02532">
    <property type="entry name" value="IV_pilin_GFxxxE"/>
    <property type="match status" value="1"/>
</dbReference>
<dbReference type="GO" id="GO:0015628">
    <property type="term" value="P:protein secretion by the type II secretion system"/>
    <property type="evidence" value="ECO:0007669"/>
    <property type="project" value="InterPro"/>
</dbReference>
<dbReference type="InterPro" id="IPR045584">
    <property type="entry name" value="Pilin-like"/>
</dbReference>
<feature type="domain" description="General secretion pathway GspH" evidence="12">
    <location>
        <begin position="55"/>
        <end position="152"/>
    </location>
</feature>
<keyword evidence="6 11" id="KW-0812">Transmembrane</keyword>
<dbReference type="Proteomes" id="UP000234845">
    <property type="component" value="Unassembled WGS sequence"/>
</dbReference>
<evidence type="ECO:0000256" key="8">
    <source>
        <dbReference type="ARBA" id="ARBA00023136"/>
    </source>
</evidence>
<feature type="transmembrane region" description="Helical" evidence="11">
    <location>
        <begin position="20"/>
        <end position="38"/>
    </location>
</feature>
<sequence>MVNWPQPPIRTERGFTLIELMIVLVILAVLTIVAMPSFRGFIIEQRSRATLVDLRIALMTARSEAIKRNRKVLVTPAAGGWQEGWKIVNPDASEPDILEHAQSGSADIAITVTGSSVGFSPSGRAAEPVTFTVIVGSGTESLTRCLKLKPGGYMDDNCA</sequence>
<dbReference type="Pfam" id="PF07963">
    <property type="entry name" value="N_methyl"/>
    <property type="match status" value="1"/>
</dbReference>
<keyword evidence="7 11" id="KW-1133">Transmembrane helix</keyword>
<dbReference type="PROSITE" id="PS00409">
    <property type="entry name" value="PROKAR_NTER_METHYL"/>
    <property type="match status" value="1"/>
</dbReference>
<evidence type="ECO:0000256" key="2">
    <source>
        <dbReference type="ARBA" id="ARBA00021549"/>
    </source>
</evidence>
<gene>
    <name evidence="13" type="ORF">CWI75_14165</name>
</gene>
<name>A0A2N5XZP8_9GAMM</name>
<evidence type="ECO:0000256" key="6">
    <source>
        <dbReference type="ARBA" id="ARBA00022692"/>
    </source>
</evidence>
<keyword evidence="5" id="KW-0997">Cell inner membrane</keyword>
<dbReference type="Gene3D" id="3.55.40.10">
    <property type="entry name" value="minor pseudopilin epsh domain"/>
    <property type="match status" value="1"/>
</dbReference>
<dbReference type="InterPro" id="IPR022346">
    <property type="entry name" value="T2SS_GspH"/>
</dbReference>
<dbReference type="GO" id="GO:0015627">
    <property type="term" value="C:type II protein secretion system complex"/>
    <property type="evidence" value="ECO:0007669"/>
    <property type="project" value="InterPro"/>
</dbReference>
<comment type="caution">
    <text evidence="13">The sequence shown here is derived from an EMBL/GenBank/DDBJ whole genome shotgun (WGS) entry which is preliminary data.</text>
</comment>
<dbReference type="EMBL" id="PKLZ01000011">
    <property type="protein sequence ID" value="PLW81614.1"/>
    <property type="molecule type" value="Genomic_DNA"/>
</dbReference>
<evidence type="ECO:0000259" key="12">
    <source>
        <dbReference type="Pfam" id="PF12019"/>
    </source>
</evidence>
<organism evidence="13 14">
    <name type="scientific">Kineobactrum sediminis</name>
    <dbReference type="NCBI Taxonomy" id="1905677"/>
    <lineage>
        <taxon>Bacteria</taxon>
        <taxon>Pseudomonadati</taxon>
        <taxon>Pseudomonadota</taxon>
        <taxon>Gammaproteobacteria</taxon>
        <taxon>Cellvibrionales</taxon>
        <taxon>Halieaceae</taxon>
        <taxon>Kineobactrum</taxon>
    </lineage>
</organism>
<proteinExistence type="inferred from homology"/>
<protein>
    <recommendedName>
        <fullName evidence="2">Type II secretion system protein H</fullName>
    </recommendedName>
    <alternativeName>
        <fullName evidence="10">General secretion pathway protein H</fullName>
    </alternativeName>
</protein>
<evidence type="ECO:0000313" key="14">
    <source>
        <dbReference type="Proteomes" id="UP000234845"/>
    </source>
</evidence>
<evidence type="ECO:0000256" key="1">
    <source>
        <dbReference type="ARBA" id="ARBA00004377"/>
    </source>
</evidence>
<keyword evidence="3" id="KW-1003">Cell membrane</keyword>
<accession>A0A2N5XZP8</accession>
<evidence type="ECO:0000256" key="3">
    <source>
        <dbReference type="ARBA" id="ARBA00022475"/>
    </source>
</evidence>
<dbReference type="SUPFAM" id="SSF54523">
    <property type="entry name" value="Pili subunits"/>
    <property type="match status" value="1"/>
</dbReference>
<dbReference type="AlphaFoldDB" id="A0A2N5XZP8"/>
<comment type="subcellular location">
    <subcellularLocation>
        <location evidence="1">Cell inner membrane</location>
        <topology evidence="1">Single-pass membrane protein</topology>
    </subcellularLocation>
</comment>
<dbReference type="Pfam" id="PF12019">
    <property type="entry name" value="GspH"/>
    <property type="match status" value="1"/>
</dbReference>